<dbReference type="SUPFAM" id="SSF140990">
    <property type="entry name" value="FtsH protease domain-like"/>
    <property type="match status" value="1"/>
</dbReference>
<feature type="domain" description="AAA+ ATPase" evidence="2">
    <location>
        <begin position="246"/>
        <end position="387"/>
    </location>
</feature>
<dbReference type="PANTHER" id="PTHR23076">
    <property type="entry name" value="METALLOPROTEASE M41 FTSH"/>
    <property type="match status" value="1"/>
</dbReference>
<accession>A0ABY6IJS1</accession>
<dbReference type="Proteomes" id="UP001163882">
    <property type="component" value="Chromosome"/>
</dbReference>
<evidence type="ECO:0000313" key="4">
    <source>
        <dbReference type="Proteomes" id="UP001163882"/>
    </source>
</evidence>
<dbReference type="InterPro" id="IPR003959">
    <property type="entry name" value="ATPase_AAA_core"/>
</dbReference>
<keyword evidence="4" id="KW-1185">Reference proteome</keyword>
<evidence type="ECO:0000259" key="2">
    <source>
        <dbReference type="SMART" id="SM00382"/>
    </source>
</evidence>
<dbReference type="Gene3D" id="3.40.50.300">
    <property type="entry name" value="P-loop containing nucleotide triphosphate hydrolases"/>
    <property type="match status" value="1"/>
</dbReference>
<name>A0ABY6IJS1_9HYPH</name>
<protein>
    <submittedName>
        <fullName evidence="3">AAA family ATPase</fullName>
    </submittedName>
</protein>
<dbReference type="SUPFAM" id="SSF52540">
    <property type="entry name" value="P-loop containing nucleoside triphosphate hydrolases"/>
    <property type="match status" value="1"/>
</dbReference>
<dbReference type="Gene3D" id="1.20.58.760">
    <property type="entry name" value="Peptidase M41"/>
    <property type="match status" value="1"/>
</dbReference>
<sequence>MSFSKVSKSDNLNDLTGSNLPPQRRRPQTTVEILVRLHFQNSFSARQRKALEQPGNISVVKTPSAEWAIQFERNVEYRNVGTDSDAITELLRRSGKYEPTGADRLAAIFPGASLVVYSQDPEGMVHPKLLYAANNRYSIGKPTLKTLRDAIRVVTGHTVRSLNAADYENLDLDEIAAAIRPDHSPKQCVANLRAANARHMPSGNSLNDAPLLKDLPLPRGVEEWATEAVELMNSVASGQTSAAHLPYSIVYGPPGTGKTTVCESIAKTAGWAYHYTSVGWWFEAGGGHLGSVMQQIGEFFQKLEQSDRPVVGMIDEIESLGDRGTMTGENRQWWTPVVTGVMTKIDQLKRLDRPILLLAGTNYLNNVEKALVRAGRLERHVHVGLPSEADRGRILRHYLGERLASDTYSALGRLTIGKTAADLRSLALSAISSATRQNRPLQVDDLFGPLLEHATDPDHERTVAIHEAGHAIVAWTCGLEVGEVSILPEGTSGGWTSIQRTGKTRTLNEVRNFVIALLAGRAADEHLGKGPNSGASADLSARLETL</sequence>
<evidence type="ECO:0000313" key="3">
    <source>
        <dbReference type="EMBL" id="UYQ70840.1"/>
    </source>
</evidence>
<dbReference type="Pfam" id="PF01434">
    <property type="entry name" value="Peptidase_M41"/>
    <property type="match status" value="1"/>
</dbReference>
<feature type="region of interest" description="Disordered" evidence="1">
    <location>
        <begin position="1"/>
        <end position="26"/>
    </location>
</feature>
<dbReference type="CDD" id="cd19481">
    <property type="entry name" value="RecA-like_protease"/>
    <property type="match status" value="1"/>
</dbReference>
<dbReference type="InterPro" id="IPR003593">
    <property type="entry name" value="AAA+_ATPase"/>
</dbReference>
<gene>
    <name evidence="3" type="ORF">OF122_12280</name>
</gene>
<feature type="region of interest" description="Disordered" evidence="1">
    <location>
        <begin position="526"/>
        <end position="546"/>
    </location>
</feature>
<dbReference type="InterPro" id="IPR027417">
    <property type="entry name" value="P-loop_NTPase"/>
</dbReference>
<organism evidence="3 4">
    <name type="scientific">Pelagibacterium flavum</name>
    <dbReference type="NCBI Taxonomy" id="2984530"/>
    <lineage>
        <taxon>Bacteria</taxon>
        <taxon>Pseudomonadati</taxon>
        <taxon>Pseudomonadota</taxon>
        <taxon>Alphaproteobacteria</taxon>
        <taxon>Hyphomicrobiales</taxon>
        <taxon>Devosiaceae</taxon>
        <taxon>Pelagibacterium</taxon>
    </lineage>
</organism>
<feature type="compositionally biased region" description="Polar residues" evidence="1">
    <location>
        <begin position="1"/>
        <end position="21"/>
    </location>
</feature>
<evidence type="ECO:0000256" key="1">
    <source>
        <dbReference type="SAM" id="MobiDB-lite"/>
    </source>
</evidence>
<dbReference type="PANTHER" id="PTHR23076:SF97">
    <property type="entry name" value="ATP-DEPENDENT ZINC METALLOPROTEASE YME1L1"/>
    <property type="match status" value="1"/>
</dbReference>
<dbReference type="InterPro" id="IPR037219">
    <property type="entry name" value="Peptidase_M41-like"/>
</dbReference>
<reference evidence="3" key="1">
    <citation type="submission" date="2022-10" db="EMBL/GenBank/DDBJ databases">
        <title>YIM 151497 complete genome.</title>
        <authorList>
            <person name="Chen X."/>
        </authorList>
    </citation>
    <scope>NUCLEOTIDE SEQUENCE</scope>
    <source>
        <strain evidence="3">YIM 151497</strain>
    </source>
</reference>
<dbReference type="RefSeq" id="WP_264224527.1">
    <property type="nucleotide sequence ID" value="NZ_CP107716.1"/>
</dbReference>
<proteinExistence type="predicted"/>
<dbReference type="EMBL" id="CP107716">
    <property type="protein sequence ID" value="UYQ70840.1"/>
    <property type="molecule type" value="Genomic_DNA"/>
</dbReference>
<dbReference type="SMART" id="SM00382">
    <property type="entry name" value="AAA"/>
    <property type="match status" value="1"/>
</dbReference>
<dbReference type="Pfam" id="PF00004">
    <property type="entry name" value="AAA"/>
    <property type="match status" value="1"/>
</dbReference>
<dbReference type="Gene3D" id="1.10.8.60">
    <property type="match status" value="1"/>
</dbReference>
<dbReference type="InterPro" id="IPR000642">
    <property type="entry name" value="Peptidase_M41"/>
</dbReference>